<evidence type="ECO:0000256" key="7">
    <source>
        <dbReference type="ARBA" id="ARBA00022993"/>
    </source>
</evidence>
<keyword evidence="3 9" id="KW-0548">Nucleotidyltransferase</keyword>
<evidence type="ECO:0000256" key="4">
    <source>
        <dbReference type="ARBA" id="ARBA00022741"/>
    </source>
</evidence>
<feature type="binding site" evidence="9">
    <location>
        <position position="9"/>
    </location>
    <ligand>
        <name>substrate</name>
    </ligand>
</feature>
<dbReference type="GeneID" id="55565926"/>
<comment type="cofactor">
    <cofactor evidence="9">
        <name>Mg(2+)</name>
        <dbReference type="ChEBI" id="CHEBI:18420"/>
    </cofactor>
</comment>
<dbReference type="PRINTS" id="PR01020">
    <property type="entry name" value="LPSBIOSNTHSS"/>
</dbReference>
<evidence type="ECO:0000256" key="9">
    <source>
        <dbReference type="HAMAP-Rule" id="MF_00151"/>
    </source>
</evidence>
<proteinExistence type="inferred from homology"/>
<feature type="binding site" evidence="9">
    <location>
        <position position="101"/>
    </location>
    <ligand>
        <name>ATP</name>
        <dbReference type="ChEBI" id="CHEBI:30616"/>
    </ligand>
</feature>
<evidence type="ECO:0000313" key="13">
    <source>
        <dbReference type="Proteomes" id="UP000250245"/>
    </source>
</evidence>
<dbReference type="InterPro" id="IPR001980">
    <property type="entry name" value="PPAT"/>
</dbReference>
<dbReference type="GO" id="GO:0005524">
    <property type="term" value="F:ATP binding"/>
    <property type="evidence" value="ECO:0007669"/>
    <property type="project" value="UniProtKB-KW"/>
</dbReference>
<dbReference type="RefSeq" id="WP_004006666.1">
    <property type="nucleotide sequence ID" value="NZ_CAMYEK010000004.1"/>
</dbReference>
<dbReference type="EMBL" id="UASJ01000001">
    <property type="protein sequence ID" value="SQB64421.1"/>
    <property type="molecule type" value="Genomic_DNA"/>
</dbReference>
<dbReference type="HAMAP" id="MF_00151">
    <property type="entry name" value="PPAT_bact"/>
    <property type="match status" value="1"/>
</dbReference>
<feature type="binding site" evidence="9">
    <location>
        <begin position="125"/>
        <end position="131"/>
    </location>
    <ligand>
        <name>ATP</name>
        <dbReference type="ChEBI" id="CHEBI:30616"/>
    </ligand>
</feature>
<feature type="binding site" evidence="9">
    <location>
        <position position="17"/>
    </location>
    <ligand>
        <name>ATP</name>
        <dbReference type="ChEBI" id="CHEBI:30616"/>
    </ligand>
</feature>
<name>A0A2X2YNE9_9ACTO</name>
<feature type="binding site" evidence="9">
    <location>
        <begin position="9"/>
        <end position="10"/>
    </location>
    <ligand>
        <name>ATP</name>
        <dbReference type="ChEBI" id="CHEBI:30616"/>
    </ligand>
</feature>
<dbReference type="Gene3D" id="3.40.50.620">
    <property type="entry name" value="HUPs"/>
    <property type="match status" value="1"/>
</dbReference>
<dbReference type="InterPro" id="IPR004821">
    <property type="entry name" value="Cyt_trans-like"/>
</dbReference>
<comment type="subunit">
    <text evidence="9">Homohexamer.</text>
</comment>
<reference evidence="11 14" key="2">
    <citation type="submission" date="2020-04" db="EMBL/GenBank/DDBJ databases">
        <title>Antimicrobial susceptibility and clonality of vaginal-derived multi-drug resistant Mobiluncus isolates in China.</title>
        <authorList>
            <person name="Zhang X."/>
        </authorList>
    </citation>
    <scope>NUCLEOTIDE SEQUENCE [LARGE SCALE GENOMIC DNA]</scope>
    <source>
        <strain evidence="11 14">19</strain>
    </source>
</reference>
<dbReference type="Proteomes" id="UP000553981">
    <property type="component" value="Unassembled WGS sequence"/>
</dbReference>
<dbReference type="EMBL" id="JABCUI010000001">
    <property type="protein sequence ID" value="NMW86950.1"/>
    <property type="molecule type" value="Genomic_DNA"/>
</dbReference>
<dbReference type="UniPathway" id="UPA00241">
    <property type="reaction ID" value="UER00355"/>
</dbReference>
<reference evidence="12 13" key="1">
    <citation type="submission" date="2018-06" db="EMBL/GenBank/DDBJ databases">
        <authorList>
            <consortium name="Pathogen Informatics"/>
            <person name="Doyle S."/>
        </authorList>
    </citation>
    <scope>NUCLEOTIDE SEQUENCE [LARGE SCALE GENOMIC DNA]</scope>
    <source>
        <strain evidence="12 13">NCTC11820</strain>
    </source>
</reference>
<dbReference type="PANTHER" id="PTHR21342:SF1">
    <property type="entry name" value="PHOSPHOPANTETHEINE ADENYLYLTRANSFERASE"/>
    <property type="match status" value="1"/>
</dbReference>
<comment type="catalytic activity">
    <reaction evidence="8 9">
        <text>(R)-4'-phosphopantetheine + ATP + H(+) = 3'-dephospho-CoA + diphosphate</text>
        <dbReference type="Rhea" id="RHEA:19801"/>
        <dbReference type="ChEBI" id="CHEBI:15378"/>
        <dbReference type="ChEBI" id="CHEBI:30616"/>
        <dbReference type="ChEBI" id="CHEBI:33019"/>
        <dbReference type="ChEBI" id="CHEBI:57328"/>
        <dbReference type="ChEBI" id="CHEBI:61723"/>
        <dbReference type="EC" id="2.7.7.3"/>
    </reaction>
</comment>
<keyword evidence="4 9" id="KW-0547">Nucleotide-binding</keyword>
<evidence type="ECO:0000256" key="6">
    <source>
        <dbReference type="ARBA" id="ARBA00022842"/>
    </source>
</evidence>
<dbReference type="EC" id="2.7.7.3" evidence="9"/>
<comment type="similarity">
    <text evidence="9">Belongs to the bacterial CoaD family.</text>
</comment>
<comment type="pathway">
    <text evidence="9">Cofactor biosynthesis; coenzyme A biosynthesis; CoA from (R)-pantothenate: step 4/5.</text>
</comment>
<feature type="binding site" evidence="9">
    <location>
        <begin position="91"/>
        <end position="93"/>
    </location>
    <ligand>
        <name>ATP</name>
        <dbReference type="ChEBI" id="CHEBI:30616"/>
    </ligand>
</feature>
<evidence type="ECO:0000256" key="3">
    <source>
        <dbReference type="ARBA" id="ARBA00022695"/>
    </source>
</evidence>
<feature type="binding site" evidence="9">
    <location>
        <position position="90"/>
    </location>
    <ligand>
        <name>substrate</name>
    </ligand>
</feature>
<comment type="function">
    <text evidence="9">Reversibly transfers an adenylyl group from ATP to 4'-phosphopantetheine, yielding dephospho-CoA (dPCoA) and pyrophosphate.</text>
</comment>
<dbReference type="InterPro" id="IPR014729">
    <property type="entry name" value="Rossmann-like_a/b/a_fold"/>
</dbReference>
<sequence length="180" mass="19874">MTQALCPGTFDPFTYGHLDMVKQCLAFADVVVIGIANNSKKTPLLSVEKRIELAQTTIREAKLETRVNVETVEGLLADFCKEHQIDVIAKGLRTSQDFDYENPMSQMNRQIGAPPTVFVGCKPALIHVSSSMVKEVASYGADVYTMVCADTARALYEAYQVSPPNRDNNVIAARFDKHNS</sequence>
<keyword evidence="7 9" id="KW-0173">Coenzyme A biosynthesis</keyword>
<dbReference type="PANTHER" id="PTHR21342">
    <property type="entry name" value="PHOSPHOPANTETHEINE ADENYLYLTRANSFERASE"/>
    <property type="match status" value="1"/>
</dbReference>
<organism evidence="12 13">
    <name type="scientific">Mobiluncus curtisii</name>
    <dbReference type="NCBI Taxonomy" id="2051"/>
    <lineage>
        <taxon>Bacteria</taxon>
        <taxon>Bacillati</taxon>
        <taxon>Actinomycetota</taxon>
        <taxon>Actinomycetes</taxon>
        <taxon>Actinomycetales</taxon>
        <taxon>Actinomycetaceae</taxon>
        <taxon>Mobiluncus</taxon>
    </lineage>
</organism>
<keyword evidence="5 9" id="KW-0067">ATP-binding</keyword>
<dbReference type="GO" id="GO:0015937">
    <property type="term" value="P:coenzyme A biosynthetic process"/>
    <property type="evidence" value="ECO:0007669"/>
    <property type="project" value="UniProtKB-UniRule"/>
</dbReference>
<dbReference type="AlphaFoldDB" id="A0A2X2YNE9"/>
<dbReference type="Pfam" id="PF01467">
    <property type="entry name" value="CTP_transf_like"/>
    <property type="match status" value="1"/>
</dbReference>
<gene>
    <name evidence="9 12" type="primary">coaD</name>
    <name evidence="11" type="ORF">HHJ67_04195</name>
    <name evidence="12" type="ORF">NCTC11820_00765</name>
</gene>
<evidence type="ECO:0000256" key="5">
    <source>
        <dbReference type="ARBA" id="ARBA00022840"/>
    </source>
</evidence>
<feature type="site" description="Transition state stabilizer" evidence="9">
    <location>
        <position position="17"/>
    </location>
</feature>
<comment type="subcellular location">
    <subcellularLocation>
        <location evidence="9">Cytoplasm</location>
    </subcellularLocation>
</comment>
<evidence type="ECO:0000313" key="11">
    <source>
        <dbReference type="EMBL" id="NMW86950.1"/>
    </source>
</evidence>
<dbReference type="SUPFAM" id="SSF52374">
    <property type="entry name" value="Nucleotidylyl transferase"/>
    <property type="match status" value="1"/>
</dbReference>
<evidence type="ECO:0000256" key="1">
    <source>
        <dbReference type="ARBA" id="ARBA00022490"/>
    </source>
</evidence>
<feature type="binding site" evidence="9">
    <location>
        <position position="76"/>
    </location>
    <ligand>
        <name>substrate</name>
    </ligand>
</feature>
<feature type="binding site" evidence="9">
    <location>
        <position position="41"/>
    </location>
    <ligand>
        <name>substrate</name>
    </ligand>
</feature>
<feature type="domain" description="Cytidyltransferase-like" evidence="10">
    <location>
        <begin position="5"/>
        <end position="135"/>
    </location>
</feature>
<evidence type="ECO:0000259" key="10">
    <source>
        <dbReference type="Pfam" id="PF01467"/>
    </source>
</evidence>
<protein>
    <recommendedName>
        <fullName evidence="9">Phosphopantetheine adenylyltransferase</fullName>
        <ecNumber evidence="9">2.7.7.3</ecNumber>
    </recommendedName>
    <alternativeName>
        <fullName evidence="9">Dephospho-CoA pyrophosphorylase</fullName>
    </alternativeName>
    <alternativeName>
        <fullName evidence="9">Pantetheine-phosphate adenylyltransferase</fullName>
        <shortName evidence="9">PPAT</shortName>
    </alternativeName>
</protein>
<keyword evidence="6 9" id="KW-0460">Magnesium</keyword>
<dbReference type="GO" id="GO:0004595">
    <property type="term" value="F:pantetheine-phosphate adenylyltransferase activity"/>
    <property type="evidence" value="ECO:0007669"/>
    <property type="project" value="UniProtKB-UniRule"/>
</dbReference>
<dbReference type="Proteomes" id="UP000250245">
    <property type="component" value="Unassembled WGS sequence"/>
</dbReference>
<evidence type="ECO:0000256" key="8">
    <source>
        <dbReference type="ARBA" id="ARBA00029346"/>
    </source>
</evidence>
<dbReference type="GO" id="GO:0005737">
    <property type="term" value="C:cytoplasm"/>
    <property type="evidence" value="ECO:0007669"/>
    <property type="project" value="UniProtKB-SubCell"/>
</dbReference>
<keyword evidence="2 9" id="KW-0808">Transferase</keyword>
<evidence type="ECO:0000313" key="14">
    <source>
        <dbReference type="Proteomes" id="UP000553981"/>
    </source>
</evidence>
<accession>A0A2X2YNE9</accession>
<keyword evidence="1 9" id="KW-0963">Cytoplasm</keyword>
<dbReference type="NCBIfam" id="TIGR00125">
    <property type="entry name" value="cyt_tran_rel"/>
    <property type="match status" value="1"/>
</dbReference>
<dbReference type="NCBIfam" id="TIGR01510">
    <property type="entry name" value="coaD_prev_kdtB"/>
    <property type="match status" value="1"/>
</dbReference>
<evidence type="ECO:0000256" key="2">
    <source>
        <dbReference type="ARBA" id="ARBA00022679"/>
    </source>
</evidence>
<evidence type="ECO:0000313" key="12">
    <source>
        <dbReference type="EMBL" id="SQB64421.1"/>
    </source>
</evidence>